<reference evidence="1 2" key="1">
    <citation type="submission" date="2023-06" db="EMBL/GenBank/DDBJ databases">
        <title>Rock-solubilizing bacteria, Microbacterium invictum, promotes re-establishment of vegetation in rocky wasteland by accelerating rock bio-weathering and reshaping soil bacterial community.</title>
        <authorList>
            <person name="Liu C."/>
        </authorList>
    </citation>
    <scope>NUCLEOTIDE SEQUENCE [LARGE SCALE GENOMIC DNA]</scope>
    <source>
        <strain evidence="1 2">X-18</strain>
    </source>
</reference>
<accession>A0ABZ0VCU9</accession>
<sequence length="124" mass="12783">MASSSDAPHPGAAVATLVAADAVDKIAALAIIARATESTVIGGGTARPRIPLGEGVWIEIEIPKFGEPPPLAIDVHAVDGVVVARREALALRGVLRRVTRWSLTAAFPEDADPAAAPTMESDSR</sequence>
<organism evidence="1 2">
    <name type="scientific">Microbacterium invictum</name>
    <dbReference type="NCBI Taxonomy" id="515415"/>
    <lineage>
        <taxon>Bacteria</taxon>
        <taxon>Bacillati</taxon>
        <taxon>Actinomycetota</taxon>
        <taxon>Actinomycetes</taxon>
        <taxon>Micrococcales</taxon>
        <taxon>Microbacteriaceae</taxon>
        <taxon>Microbacterium</taxon>
    </lineage>
</organism>
<gene>
    <name evidence="1" type="ORF">T9R20_05695</name>
</gene>
<protein>
    <submittedName>
        <fullName evidence="1">Uncharacterized protein</fullName>
    </submittedName>
</protein>
<dbReference type="EMBL" id="CP139779">
    <property type="protein sequence ID" value="WQB71455.1"/>
    <property type="molecule type" value="Genomic_DNA"/>
</dbReference>
<dbReference type="RefSeq" id="WP_322411572.1">
    <property type="nucleotide sequence ID" value="NZ_CP139779.1"/>
</dbReference>
<evidence type="ECO:0000313" key="2">
    <source>
        <dbReference type="Proteomes" id="UP001324533"/>
    </source>
</evidence>
<dbReference type="Proteomes" id="UP001324533">
    <property type="component" value="Chromosome"/>
</dbReference>
<keyword evidence="2" id="KW-1185">Reference proteome</keyword>
<evidence type="ECO:0000313" key="1">
    <source>
        <dbReference type="EMBL" id="WQB71455.1"/>
    </source>
</evidence>
<proteinExistence type="predicted"/>
<name>A0ABZ0VCU9_9MICO</name>